<dbReference type="InterPro" id="IPR027417">
    <property type="entry name" value="P-loop_NTPase"/>
</dbReference>
<dbReference type="GO" id="GO:0004386">
    <property type="term" value="F:helicase activity"/>
    <property type="evidence" value="ECO:0007669"/>
    <property type="project" value="UniProtKB-KW"/>
</dbReference>
<dbReference type="Gene3D" id="3.40.50.300">
    <property type="entry name" value="P-loop containing nucleotide triphosphate hydrolases"/>
    <property type="match status" value="2"/>
</dbReference>
<dbReference type="PANTHER" id="PTHR47961">
    <property type="entry name" value="DNA POLYMERASE THETA, PUTATIVE (AFU_ORTHOLOGUE AFUA_1G05260)-RELATED"/>
    <property type="match status" value="1"/>
</dbReference>
<evidence type="ECO:0000313" key="8">
    <source>
        <dbReference type="Proteomes" id="UP000077856"/>
    </source>
</evidence>
<dbReference type="GO" id="GO:0005524">
    <property type="term" value="F:ATP binding"/>
    <property type="evidence" value="ECO:0007669"/>
    <property type="project" value="UniProtKB-KW"/>
</dbReference>
<dbReference type="PROSITE" id="PS51192">
    <property type="entry name" value="HELICASE_ATP_BIND_1"/>
    <property type="match status" value="1"/>
</dbReference>
<dbReference type="GO" id="GO:0003676">
    <property type="term" value="F:nucleic acid binding"/>
    <property type="evidence" value="ECO:0007669"/>
    <property type="project" value="InterPro"/>
</dbReference>
<dbReference type="InterPro" id="IPR011545">
    <property type="entry name" value="DEAD/DEAH_box_helicase_dom"/>
</dbReference>
<keyword evidence="2" id="KW-0378">Hydrolase</keyword>
<dbReference type="AlphaFoldDB" id="A0A160ME77"/>
<dbReference type="InterPro" id="IPR014001">
    <property type="entry name" value="Helicase_ATP-bd"/>
</dbReference>
<gene>
    <name evidence="7" type="ORF">A361_20440</name>
</gene>
<dbReference type="PROSITE" id="PS51194">
    <property type="entry name" value="HELICASE_CTER"/>
    <property type="match status" value="1"/>
</dbReference>
<dbReference type="Pfam" id="PF00271">
    <property type="entry name" value="Helicase_C"/>
    <property type="match status" value="1"/>
</dbReference>
<dbReference type="KEGG" id="bon:A361_20440"/>
<name>A0A160ME77_9BACI</name>
<evidence type="ECO:0000259" key="6">
    <source>
        <dbReference type="PROSITE" id="PS51194"/>
    </source>
</evidence>
<evidence type="ECO:0000256" key="4">
    <source>
        <dbReference type="ARBA" id="ARBA00022840"/>
    </source>
</evidence>
<evidence type="ECO:0000256" key="2">
    <source>
        <dbReference type="ARBA" id="ARBA00022801"/>
    </source>
</evidence>
<proteinExistence type="predicted"/>
<dbReference type="SMART" id="SM00487">
    <property type="entry name" value="DEXDc"/>
    <property type="match status" value="1"/>
</dbReference>
<feature type="domain" description="Helicase C-terminal" evidence="6">
    <location>
        <begin position="518"/>
        <end position="707"/>
    </location>
</feature>
<evidence type="ECO:0000256" key="3">
    <source>
        <dbReference type="ARBA" id="ARBA00022806"/>
    </source>
</evidence>
<dbReference type="InterPro" id="IPR050474">
    <property type="entry name" value="Hel308_SKI2-like"/>
</dbReference>
<dbReference type="GO" id="GO:0016787">
    <property type="term" value="F:hydrolase activity"/>
    <property type="evidence" value="ECO:0007669"/>
    <property type="project" value="UniProtKB-KW"/>
</dbReference>
<accession>A0A160ME77</accession>
<dbReference type="Proteomes" id="UP000077856">
    <property type="component" value="Chromosome"/>
</dbReference>
<dbReference type="PANTHER" id="PTHR47961:SF6">
    <property type="entry name" value="DNA-DIRECTED DNA POLYMERASE"/>
    <property type="match status" value="1"/>
</dbReference>
<keyword evidence="1" id="KW-0547">Nucleotide-binding</keyword>
<organism evidence="7 8">
    <name type="scientific">Cytobacillus oceanisediminis 2691</name>
    <dbReference type="NCBI Taxonomy" id="1196031"/>
    <lineage>
        <taxon>Bacteria</taxon>
        <taxon>Bacillati</taxon>
        <taxon>Bacillota</taxon>
        <taxon>Bacilli</taxon>
        <taxon>Bacillales</taxon>
        <taxon>Bacillaceae</taxon>
        <taxon>Cytobacillus</taxon>
    </lineage>
</organism>
<evidence type="ECO:0000259" key="5">
    <source>
        <dbReference type="PROSITE" id="PS51192"/>
    </source>
</evidence>
<dbReference type="RefSeq" id="WP_019380160.1">
    <property type="nucleotide sequence ID" value="NZ_CP015506.1"/>
</dbReference>
<dbReference type="InterPro" id="IPR001650">
    <property type="entry name" value="Helicase_C-like"/>
</dbReference>
<dbReference type="CDD" id="cd17921">
    <property type="entry name" value="DEXHc_Ski2"/>
    <property type="match status" value="1"/>
</dbReference>
<evidence type="ECO:0000256" key="1">
    <source>
        <dbReference type="ARBA" id="ARBA00022741"/>
    </source>
</evidence>
<feature type="domain" description="Helicase ATP-binding" evidence="5">
    <location>
        <begin position="286"/>
        <end position="460"/>
    </location>
</feature>
<protein>
    <submittedName>
        <fullName evidence="7">DEAD/DEAH box helicase</fullName>
    </submittedName>
</protein>
<dbReference type="eggNOG" id="COG1204">
    <property type="taxonomic scope" value="Bacteria"/>
</dbReference>
<dbReference type="EMBL" id="CP015506">
    <property type="protein sequence ID" value="AND41429.1"/>
    <property type="molecule type" value="Genomic_DNA"/>
</dbReference>
<evidence type="ECO:0000313" key="7">
    <source>
        <dbReference type="EMBL" id="AND41429.1"/>
    </source>
</evidence>
<keyword evidence="4" id="KW-0067">ATP-binding</keyword>
<dbReference type="STRING" id="1196031.A361_20440"/>
<dbReference type="Pfam" id="PF00270">
    <property type="entry name" value="DEAD"/>
    <property type="match status" value="1"/>
</dbReference>
<reference evidence="7 8" key="1">
    <citation type="submission" date="2016-04" db="EMBL/GenBank/DDBJ databases">
        <title>Complete genome sequence of Bacillus oceanisediminis strain 2691.</title>
        <authorList>
            <person name="Jeong H."/>
            <person name="Kim H.J."/>
            <person name="Lee D.-W."/>
        </authorList>
    </citation>
    <scope>NUCLEOTIDE SEQUENCE [LARGE SCALE GENOMIC DNA]</scope>
    <source>
        <strain evidence="7 8">2691</strain>
    </source>
</reference>
<dbReference type="SUPFAM" id="SSF52540">
    <property type="entry name" value="P-loop containing nucleoside triphosphate hydrolases"/>
    <property type="match status" value="1"/>
</dbReference>
<sequence>MNKIKAFDLLQKLESDKFVQKLIAQGDSRYILFNVHEPVEDFPNFTAGLDGRLTHIALSYLSVGCSFVENKDIEKSIFPLEKGANILEHVHNPIENRNELSTYFVLASSLAYYAAHQYSKSFILLKNVEFDTVISKIIGYFLKRDYNRLGKLISEVLISNDYKSEVVSDINDDDNANTRIYTFILSKAVASLLEFVYSGNDDWLEKCREYTNDLLDLLSIDEEPSLWWCIRLFRIIIDGFYHNSLWKTIPPTVGDDDQGIIENYIMAMAFQKSPVVELFHSQKEALSKVVNPAGAVASLPTSGGKTRVAEIAILQKLIEEPDAVIIYLTPFRSLAYEVEDTLSKVFRPLGFEVSHLYGGTQFSKIDELVINESNIIIATAEKAKAIIRSNSEIKSRIKLVIIDEGHLIGPEERYVTSEILIEELRFHIRKNEGKMVLLSAVLPNTDEIAKWIAGDGNMKAHSKWRPSTQRFGLLEYTGSNVNITWKGEIESFNRNFITPFVVKKPRSEFIFPKEKKQAVAASAVKLALSGSVLVYVGKQNMVVSQGEEIIRAMEELRLEHTWSNQFEWNAFKLACEEAYGTESKIYRFASYGVLCHHAGLPSEVRLLMEKLMRNSNPKIIVSTSTLGQGVNIGVSSVIIANVWLNQSDRVEHSDFWNIAGRAGRSFIDTEGKILFVVDASKGAKKASNDRKLAMEYFNIEKQEKAVSGLLYALRFFYRVAETSDIEFDMLLQMIAENDFSQLKEEQIDTFTMLFDLIDDTLLSLNLEFESYKEEDASAWVDDFFRSSLAYIQANHFKELEEEDILALIKARNRGVLKMVGDPINWRGFVSSSVPLRSGLFIKQELENILELLYKFQISDRSTVELISFLKEIENTIAKFPSNQFKVENELTELDLLRECWVSGKSISSFSEKALKICSTYFGFKLPWAINAIARMLSTKGLEEESKVFEELAVLVQMGLPNMFSVNIYLCGIHSRVAATELSNVLDQKLQQYSIRKLRNELIKMADTISGITERTFKWLQILKSNDTNLIKYTKRVPNFAFNNKVEIKDSTLFVKQFQDEYFLCSPDYEDIIKVQISHKLPFDVFSDDFGVYFEHTDEGQWAMQIRNPFIKHNVFDFLN</sequence>
<keyword evidence="3 7" id="KW-0347">Helicase</keyword>
<dbReference type="SMART" id="SM00490">
    <property type="entry name" value="HELICc"/>
    <property type="match status" value="1"/>
</dbReference>